<protein>
    <submittedName>
        <fullName evidence="2">Uncharacterized protein</fullName>
    </submittedName>
</protein>
<dbReference type="EMBL" id="PP965498">
    <property type="protein sequence ID" value="XCO00445.1"/>
    <property type="molecule type" value="Genomic_DNA"/>
</dbReference>
<name>A0AAU8MJH9_9CAUD</name>
<evidence type="ECO:0000313" key="3">
    <source>
        <dbReference type="EMBL" id="XCO00540.1"/>
    </source>
</evidence>
<evidence type="ECO:0000313" key="1">
    <source>
        <dbReference type="EMBL" id="XCO00346.1"/>
    </source>
</evidence>
<accession>A0AAU8MJH9</accession>
<sequence length="57" mass="7068">MGFYNRYRKFNYITSFSPMSYDKVRQSLKRHDYCPDYVERKSLFKCIKKFIVTILNK</sequence>
<dbReference type="EMBL" id="PP965499">
    <property type="protein sequence ID" value="XCO00540.1"/>
    <property type="molecule type" value="Genomic_DNA"/>
</dbReference>
<proteinExistence type="predicted"/>
<evidence type="ECO:0000313" key="2">
    <source>
        <dbReference type="EMBL" id="XCO00445.1"/>
    </source>
</evidence>
<reference evidence="2" key="1">
    <citation type="submission" date="2024-06" db="EMBL/GenBank/DDBJ databases">
        <title>Intestivirid acquisition increases across infancy in a wild primate population.</title>
        <authorList>
            <person name="Schneider-Creas I.A."/>
            <person name="Moya I.L."/>
            <person name="Chiou K.L."/>
            <person name="Baniel A."/>
            <person name="Azanaw Haile A."/>
            <person name="Kebede F."/>
            <person name="Abebe B."/>
            <person name="Snyder-Mackler N."/>
            <person name="Varsani A."/>
        </authorList>
    </citation>
    <scope>NUCLEOTIDE SEQUENCE</scope>
    <source>
        <strain evidence="1">Int_RNL_2016_0117_DIX</strain>
        <strain evidence="3">Int_RNL_2017_0546_COW</strain>
        <strain evidence="2">Int_RNL_2018_0945_COW</strain>
    </source>
</reference>
<dbReference type="EMBL" id="PP965497">
    <property type="protein sequence ID" value="XCO00346.1"/>
    <property type="molecule type" value="Genomic_DNA"/>
</dbReference>
<organism evidence="2">
    <name type="scientific">Geladintestivirus 1</name>
    <dbReference type="NCBI Taxonomy" id="3233133"/>
    <lineage>
        <taxon>Viruses</taxon>
        <taxon>Duplodnaviria</taxon>
        <taxon>Heunggongvirae</taxon>
        <taxon>Uroviricota</taxon>
        <taxon>Caudoviricetes</taxon>
        <taxon>Crassvirales</taxon>
    </lineage>
</organism>